<sequence length="195" mass="22170">MGIMSVIISVISIFLANYVAHAVADGAVGHVTLSNGEQIIDFDRLRQLLEILDYHLQDVQRRTCQLGLHSQNCELVDLEKLKHFGNVLRSGESPSKRDGGLDYEIPENEMTNDELRAANAVLEDLVEQRRAIHTLKKLLSSLKSDLDDIKIKKKDCRFRLGGHCLTESLDRAANQYYYLKSPNSPGRRRRRNLEV</sequence>
<organism evidence="2">
    <name type="scientific">Arion vulgaris</name>
    <dbReference type="NCBI Taxonomy" id="1028688"/>
    <lineage>
        <taxon>Eukaryota</taxon>
        <taxon>Metazoa</taxon>
        <taxon>Spiralia</taxon>
        <taxon>Lophotrochozoa</taxon>
        <taxon>Mollusca</taxon>
        <taxon>Gastropoda</taxon>
        <taxon>Heterobranchia</taxon>
        <taxon>Euthyneura</taxon>
        <taxon>Panpulmonata</taxon>
        <taxon>Eupulmonata</taxon>
        <taxon>Stylommatophora</taxon>
        <taxon>Helicina</taxon>
        <taxon>Arionoidea</taxon>
        <taxon>Arionidae</taxon>
        <taxon>Arion</taxon>
    </lineage>
</organism>
<dbReference type="EMBL" id="HACG01021538">
    <property type="protein sequence ID" value="CEK68403.1"/>
    <property type="molecule type" value="Transcribed_RNA"/>
</dbReference>
<feature type="chain" id="PRO_5002111142" evidence="1">
    <location>
        <begin position="23"/>
        <end position="195"/>
    </location>
</feature>
<reference evidence="2" key="1">
    <citation type="submission" date="2014-12" db="EMBL/GenBank/DDBJ databases">
        <title>Insight into the proteome of Arion vulgaris.</title>
        <authorList>
            <person name="Aradska J."/>
            <person name="Bulat T."/>
            <person name="Smidak R."/>
            <person name="Sarate P."/>
            <person name="Gangsoo J."/>
            <person name="Sialana F."/>
            <person name="Bilban M."/>
            <person name="Lubec G."/>
        </authorList>
    </citation>
    <scope>NUCLEOTIDE SEQUENCE</scope>
    <source>
        <tissue evidence="2">Skin</tissue>
    </source>
</reference>
<feature type="signal peptide" evidence="1">
    <location>
        <begin position="1"/>
        <end position="22"/>
    </location>
</feature>
<gene>
    <name evidence="2" type="primary">ORF66211</name>
</gene>
<dbReference type="AlphaFoldDB" id="A0A0B6ZIR0"/>
<evidence type="ECO:0000313" key="2">
    <source>
        <dbReference type="EMBL" id="CEK68403.1"/>
    </source>
</evidence>
<name>A0A0B6ZIR0_9EUPU</name>
<proteinExistence type="predicted"/>
<accession>A0A0B6ZIR0</accession>
<evidence type="ECO:0000256" key="1">
    <source>
        <dbReference type="SAM" id="SignalP"/>
    </source>
</evidence>
<protein>
    <submittedName>
        <fullName evidence="2">Uncharacterized protein</fullName>
    </submittedName>
</protein>
<keyword evidence="1" id="KW-0732">Signal</keyword>